<evidence type="ECO:0000313" key="2">
    <source>
        <dbReference type="Proteomes" id="UP000478052"/>
    </source>
</evidence>
<dbReference type="AlphaFoldDB" id="A0A6G0ZJB7"/>
<name>A0A6G0ZJB7_APHCR</name>
<accession>A0A6G0ZJB7</accession>
<keyword evidence="2" id="KW-1185">Reference proteome</keyword>
<dbReference type="Proteomes" id="UP000478052">
    <property type="component" value="Unassembled WGS sequence"/>
</dbReference>
<organism evidence="1 2">
    <name type="scientific">Aphis craccivora</name>
    <name type="common">Cowpea aphid</name>
    <dbReference type="NCBI Taxonomy" id="307492"/>
    <lineage>
        <taxon>Eukaryota</taxon>
        <taxon>Metazoa</taxon>
        <taxon>Ecdysozoa</taxon>
        <taxon>Arthropoda</taxon>
        <taxon>Hexapoda</taxon>
        <taxon>Insecta</taxon>
        <taxon>Pterygota</taxon>
        <taxon>Neoptera</taxon>
        <taxon>Paraneoptera</taxon>
        <taxon>Hemiptera</taxon>
        <taxon>Sternorrhyncha</taxon>
        <taxon>Aphidomorpha</taxon>
        <taxon>Aphidoidea</taxon>
        <taxon>Aphididae</taxon>
        <taxon>Aphidini</taxon>
        <taxon>Aphis</taxon>
        <taxon>Aphis</taxon>
    </lineage>
</organism>
<gene>
    <name evidence="1" type="ORF">FWK35_00023021</name>
</gene>
<protein>
    <submittedName>
        <fullName evidence="1">Uncharacterized protein</fullName>
    </submittedName>
</protein>
<dbReference type="EMBL" id="VUJU01000343">
    <property type="protein sequence ID" value="KAF0771073.1"/>
    <property type="molecule type" value="Genomic_DNA"/>
</dbReference>
<reference evidence="1 2" key="1">
    <citation type="submission" date="2019-08" db="EMBL/GenBank/DDBJ databases">
        <title>Whole genome of Aphis craccivora.</title>
        <authorList>
            <person name="Voronova N.V."/>
            <person name="Shulinski R.S."/>
            <person name="Bandarenka Y.V."/>
            <person name="Zhorov D.G."/>
            <person name="Warner D."/>
        </authorList>
    </citation>
    <scope>NUCLEOTIDE SEQUENCE [LARGE SCALE GENOMIC DNA]</scope>
    <source>
        <strain evidence="1">180601</strain>
        <tissue evidence="1">Whole Body</tissue>
    </source>
</reference>
<proteinExistence type="predicted"/>
<comment type="caution">
    <text evidence="1">The sequence shown here is derived from an EMBL/GenBank/DDBJ whole genome shotgun (WGS) entry which is preliminary data.</text>
</comment>
<sequence>MNCSSNELDNCIKNKVGGDAATENSSRHLWCLSVSFIGLAFFDSKACSEMKVNMVKSLVSEKDADFPLRRITSRCRL</sequence>
<evidence type="ECO:0000313" key="1">
    <source>
        <dbReference type="EMBL" id="KAF0771073.1"/>
    </source>
</evidence>